<accession>A0A1H6Q6J0</accession>
<evidence type="ECO:0000313" key="2">
    <source>
        <dbReference type="EMBL" id="AOW00501.1"/>
    </source>
</evidence>
<reference evidence="2 4" key="1">
    <citation type="journal article" date="2016" name="PLoS ONE">
        <title>Sequence Assembly of Yarrowia lipolytica Strain W29/CLIB89 Shows Transposable Element Diversity.</title>
        <authorList>
            <person name="Magnan C."/>
            <person name="Yu J."/>
            <person name="Chang I."/>
            <person name="Jahn E."/>
            <person name="Kanomata Y."/>
            <person name="Wu J."/>
            <person name="Zeller M."/>
            <person name="Oakes M."/>
            <person name="Baldi P."/>
            <person name="Sandmeyer S."/>
        </authorList>
    </citation>
    <scope>NUCLEOTIDE SEQUENCE [LARGE SCALE GENOMIC DNA]</scope>
    <source>
        <strain evidence="2">CLIB89</strain>
        <strain evidence="4">CLIB89(W29)</strain>
    </source>
</reference>
<organism evidence="2 4">
    <name type="scientific">Yarrowia lipolytica</name>
    <name type="common">Candida lipolytica</name>
    <dbReference type="NCBI Taxonomy" id="4952"/>
    <lineage>
        <taxon>Eukaryota</taxon>
        <taxon>Fungi</taxon>
        <taxon>Dikarya</taxon>
        <taxon>Ascomycota</taxon>
        <taxon>Saccharomycotina</taxon>
        <taxon>Dipodascomycetes</taxon>
        <taxon>Dipodascales</taxon>
        <taxon>Dipodascales incertae sedis</taxon>
        <taxon>Yarrowia</taxon>
    </lineage>
</organism>
<dbReference type="VEuPathDB" id="FungiDB:YALI0_A10747g"/>
<dbReference type="AlphaFoldDB" id="A0A1H6Q6J0"/>
<dbReference type="VEuPathDB" id="FungiDB:YALI1_A10857g"/>
<dbReference type="OrthoDB" id="2567806at2759"/>
<feature type="domain" description="Ribosome maturation protein SDO1/SBDS N-terminal" evidence="1">
    <location>
        <begin position="5"/>
        <end position="98"/>
    </location>
</feature>
<name>A0A1H6Q6J0_YARLL</name>
<dbReference type="KEGG" id="yli:2905949"/>
<dbReference type="RefSeq" id="XP_499957.1">
    <property type="nucleotide sequence ID" value="XM_499957.1"/>
</dbReference>
<dbReference type="InterPro" id="IPR036786">
    <property type="entry name" value="Ribosome_mat_SBDS_N_sf"/>
</dbReference>
<dbReference type="Proteomes" id="UP000182444">
    <property type="component" value="Chromosome 1A"/>
</dbReference>
<evidence type="ECO:0000313" key="4">
    <source>
        <dbReference type="Proteomes" id="UP000182444"/>
    </source>
</evidence>
<dbReference type="EMBL" id="CP017553">
    <property type="protein sequence ID" value="AOW00501.1"/>
    <property type="molecule type" value="Genomic_DNA"/>
</dbReference>
<evidence type="ECO:0000259" key="1">
    <source>
        <dbReference type="Pfam" id="PF01172"/>
    </source>
</evidence>
<protein>
    <submittedName>
        <fullName evidence="3">Ribosome maturation protein</fullName>
    </submittedName>
</protein>
<dbReference type="Proteomes" id="UP000256601">
    <property type="component" value="Unassembled WGS sequence"/>
</dbReference>
<dbReference type="InterPro" id="IPR019783">
    <property type="entry name" value="SDO1/SBDS_N"/>
</dbReference>
<dbReference type="GeneID" id="2905949"/>
<sequence>MSQNVKIFYQPQYEDRICENGYVVFVNSEESLEKWRADPSTNIVNIVAAYQVWTTGKQGVNGELNEPSNLQLDTDWGTHKVDDIIPIILKEGSSKGSANLGHKFGTTNASMGPRVAH</sequence>
<evidence type="ECO:0000313" key="5">
    <source>
        <dbReference type="Proteomes" id="UP000256601"/>
    </source>
</evidence>
<evidence type="ECO:0000313" key="3">
    <source>
        <dbReference type="EMBL" id="RDW24269.1"/>
    </source>
</evidence>
<dbReference type="Pfam" id="PF01172">
    <property type="entry name" value="SBDS_N"/>
    <property type="match status" value="1"/>
</dbReference>
<dbReference type="OMA" id="HYKGKDD"/>
<dbReference type="EMBL" id="KZ859041">
    <property type="protein sequence ID" value="RDW24269.1"/>
    <property type="molecule type" value="Genomic_DNA"/>
</dbReference>
<dbReference type="Gene3D" id="3.30.1250.10">
    <property type="entry name" value="Ribosome maturation protein SBDS, N-terminal domain"/>
    <property type="match status" value="1"/>
</dbReference>
<reference evidence="3 5" key="2">
    <citation type="submission" date="2018-07" db="EMBL/GenBank/DDBJ databases">
        <title>Draft Genome Assemblies for Five Robust Yarrowia lipolytica Strains Exhibiting High Lipid Production and Pentose Sugar Utilization and Sugar Alcohol Secretion from Undetoxified Lignocellulosic Biomass Hydrolysates.</title>
        <authorList>
            <consortium name="DOE Joint Genome Institute"/>
            <person name="Walker C."/>
            <person name="Ryu S."/>
            <person name="Na H."/>
            <person name="Zane M."/>
            <person name="LaButti K."/>
            <person name="Lipzen A."/>
            <person name="Haridas S."/>
            <person name="Barry K."/>
            <person name="Grigoriev I.V."/>
            <person name="Quarterman J."/>
            <person name="Slininger P."/>
            <person name="Dien B."/>
            <person name="Trinh C.T."/>
        </authorList>
    </citation>
    <scope>NUCLEOTIDE SEQUENCE [LARGE SCALE GENOMIC DNA]</scope>
    <source>
        <strain evidence="3 5">YB392</strain>
    </source>
</reference>
<proteinExistence type="predicted"/>
<dbReference type="eggNOG" id="ENOG502S9SB">
    <property type="taxonomic scope" value="Eukaryota"/>
</dbReference>
<gene>
    <name evidence="3" type="ORF">B0I71DRAFT_134560</name>
    <name evidence="2" type="ORF">YALI1_A10857g</name>
</gene>
<dbReference type="SUPFAM" id="SSF89895">
    <property type="entry name" value="FYSH domain"/>
    <property type="match status" value="1"/>
</dbReference>